<sequence length="84" mass="8814">MSPLLPAPANAMIIDDSAFARTFQCKTAWMTLNALPGPCNARPWMTTALPGPSNATAMDDFCIARTSNAQAINDSALAGIVCDI</sequence>
<gene>
    <name evidence="1" type="ORF">TBRA_LOCUS12274</name>
</gene>
<dbReference type="EMBL" id="CADCXV010001037">
    <property type="protein sequence ID" value="CAB0040576.1"/>
    <property type="molecule type" value="Genomic_DNA"/>
</dbReference>
<organism evidence="1 2">
    <name type="scientific">Trichogramma brassicae</name>
    <dbReference type="NCBI Taxonomy" id="86971"/>
    <lineage>
        <taxon>Eukaryota</taxon>
        <taxon>Metazoa</taxon>
        <taxon>Ecdysozoa</taxon>
        <taxon>Arthropoda</taxon>
        <taxon>Hexapoda</taxon>
        <taxon>Insecta</taxon>
        <taxon>Pterygota</taxon>
        <taxon>Neoptera</taxon>
        <taxon>Endopterygota</taxon>
        <taxon>Hymenoptera</taxon>
        <taxon>Apocrita</taxon>
        <taxon>Proctotrupomorpha</taxon>
        <taxon>Chalcidoidea</taxon>
        <taxon>Trichogrammatidae</taxon>
        <taxon>Trichogramma</taxon>
    </lineage>
</organism>
<keyword evidence="2" id="KW-1185">Reference proteome</keyword>
<reference evidence="1 2" key="1">
    <citation type="submission" date="2020-02" db="EMBL/GenBank/DDBJ databases">
        <authorList>
            <person name="Ferguson B K."/>
        </authorList>
    </citation>
    <scope>NUCLEOTIDE SEQUENCE [LARGE SCALE GENOMIC DNA]</scope>
</reference>
<feature type="non-terminal residue" evidence="1">
    <location>
        <position position="84"/>
    </location>
</feature>
<protein>
    <submittedName>
        <fullName evidence="1">Uncharacterized protein</fullName>
    </submittedName>
</protein>
<evidence type="ECO:0000313" key="2">
    <source>
        <dbReference type="Proteomes" id="UP000479190"/>
    </source>
</evidence>
<dbReference type="Proteomes" id="UP000479190">
    <property type="component" value="Unassembled WGS sequence"/>
</dbReference>
<accession>A0A6H5IU70</accession>
<dbReference type="AlphaFoldDB" id="A0A6H5IU70"/>
<proteinExistence type="predicted"/>
<evidence type="ECO:0000313" key="1">
    <source>
        <dbReference type="EMBL" id="CAB0040576.1"/>
    </source>
</evidence>
<feature type="non-terminal residue" evidence="1">
    <location>
        <position position="1"/>
    </location>
</feature>
<name>A0A6H5IU70_9HYME</name>